<evidence type="ECO:0000313" key="7">
    <source>
        <dbReference type="EMBL" id="KAJ4851057.1"/>
    </source>
</evidence>
<evidence type="ECO:0000256" key="1">
    <source>
        <dbReference type="ARBA" id="ARBA00004123"/>
    </source>
</evidence>
<keyword evidence="2" id="KW-0805">Transcription regulation</keyword>
<dbReference type="InterPro" id="IPR003441">
    <property type="entry name" value="NAC-dom"/>
</dbReference>
<name>A0A9Q0JS37_9ROSI</name>
<comment type="subcellular location">
    <subcellularLocation>
        <location evidence="1">Nucleus</location>
    </subcellularLocation>
</comment>
<dbReference type="Gene3D" id="2.170.150.80">
    <property type="entry name" value="NAC domain"/>
    <property type="match status" value="1"/>
</dbReference>
<reference evidence="7" key="2">
    <citation type="journal article" date="2023" name="Plants (Basel)">
        <title>Annotation of the Turnera subulata (Passifloraceae) Draft Genome Reveals the S-Locus Evolved after the Divergence of Turneroideae from Passifloroideae in a Stepwise Manner.</title>
        <authorList>
            <person name="Henning P.M."/>
            <person name="Roalson E.H."/>
            <person name="Mir W."/>
            <person name="McCubbin A.G."/>
            <person name="Shore J.S."/>
        </authorList>
    </citation>
    <scope>NUCLEOTIDE SEQUENCE</scope>
    <source>
        <strain evidence="7">F60SS</strain>
    </source>
</reference>
<protein>
    <recommendedName>
        <fullName evidence="6">NAC domain-containing protein</fullName>
    </recommendedName>
</protein>
<dbReference type="EMBL" id="JAKUCV010000146">
    <property type="protein sequence ID" value="KAJ4851057.1"/>
    <property type="molecule type" value="Genomic_DNA"/>
</dbReference>
<dbReference type="AlphaFoldDB" id="A0A9Q0JS37"/>
<keyword evidence="4" id="KW-0804">Transcription</keyword>
<dbReference type="PROSITE" id="PS51005">
    <property type="entry name" value="NAC"/>
    <property type="match status" value="1"/>
</dbReference>
<evidence type="ECO:0000313" key="8">
    <source>
        <dbReference type="Proteomes" id="UP001141552"/>
    </source>
</evidence>
<accession>A0A9Q0JS37</accession>
<dbReference type="Proteomes" id="UP001141552">
    <property type="component" value="Unassembled WGS sequence"/>
</dbReference>
<sequence>MELQHGIFVPKRFYFKPTAEELGLHYLLPKIQGVLPPSQGAVMIQDCDLYGSEEEPWEIWERFWDSSSPFLFFFTEGKNKTSGGGKSSSYTVGSLGGTWHAETGPKRTSLNIQSTTAAAVIKKRFIYKNKECPQHDGAWSMVEYSLEESYSDDSSHVVICKLEKMSKKISSSSSSDLLNMEEQQKPYELKNILHEQPGTTSNLHQQDEGTYFRQGDDDSYNVQDFDFDFEGIYSMGYVPLRFTSSFPSAAGVVTQSQNLFSDSDHDLVTQTPASTSCFPVSDCDSDFWTDIDMPF</sequence>
<proteinExistence type="predicted"/>
<dbReference type="GO" id="GO:0006355">
    <property type="term" value="P:regulation of DNA-templated transcription"/>
    <property type="evidence" value="ECO:0007669"/>
    <property type="project" value="InterPro"/>
</dbReference>
<dbReference type="OrthoDB" id="782339at2759"/>
<dbReference type="GO" id="GO:0005634">
    <property type="term" value="C:nucleus"/>
    <property type="evidence" value="ECO:0007669"/>
    <property type="project" value="UniProtKB-SubCell"/>
</dbReference>
<gene>
    <name evidence="7" type="ORF">Tsubulata_030188</name>
</gene>
<evidence type="ECO:0000256" key="5">
    <source>
        <dbReference type="ARBA" id="ARBA00023242"/>
    </source>
</evidence>
<dbReference type="PANTHER" id="PTHR31989">
    <property type="entry name" value="NAC DOMAIN-CONTAINING PROTEIN 82-RELATED"/>
    <property type="match status" value="1"/>
</dbReference>
<keyword evidence="3" id="KW-0238">DNA-binding</keyword>
<evidence type="ECO:0000256" key="4">
    <source>
        <dbReference type="ARBA" id="ARBA00023163"/>
    </source>
</evidence>
<keyword evidence="5" id="KW-0539">Nucleus</keyword>
<dbReference type="InterPro" id="IPR036093">
    <property type="entry name" value="NAC_dom_sf"/>
</dbReference>
<keyword evidence="8" id="KW-1185">Reference proteome</keyword>
<evidence type="ECO:0000256" key="3">
    <source>
        <dbReference type="ARBA" id="ARBA00023125"/>
    </source>
</evidence>
<evidence type="ECO:0000256" key="2">
    <source>
        <dbReference type="ARBA" id="ARBA00023015"/>
    </source>
</evidence>
<dbReference type="SUPFAM" id="SSF101941">
    <property type="entry name" value="NAC domain"/>
    <property type="match status" value="1"/>
</dbReference>
<reference evidence="7" key="1">
    <citation type="submission" date="2022-02" db="EMBL/GenBank/DDBJ databases">
        <authorList>
            <person name="Henning P.M."/>
            <person name="McCubbin A.G."/>
            <person name="Shore J.S."/>
        </authorList>
    </citation>
    <scope>NUCLEOTIDE SEQUENCE</scope>
    <source>
        <strain evidence="7">F60SS</strain>
        <tissue evidence="7">Leaves</tissue>
    </source>
</reference>
<dbReference type="GO" id="GO:0003677">
    <property type="term" value="F:DNA binding"/>
    <property type="evidence" value="ECO:0007669"/>
    <property type="project" value="UniProtKB-KW"/>
</dbReference>
<evidence type="ECO:0000259" key="6">
    <source>
        <dbReference type="PROSITE" id="PS51005"/>
    </source>
</evidence>
<feature type="domain" description="NAC" evidence="6">
    <location>
        <begin position="9"/>
        <end position="165"/>
    </location>
</feature>
<dbReference type="Pfam" id="PF02365">
    <property type="entry name" value="NAM"/>
    <property type="match status" value="1"/>
</dbReference>
<organism evidence="7 8">
    <name type="scientific">Turnera subulata</name>
    <dbReference type="NCBI Taxonomy" id="218843"/>
    <lineage>
        <taxon>Eukaryota</taxon>
        <taxon>Viridiplantae</taxon>
        <taxon>Streptophyta</taxon>
        <taxon>Embryophyta</taxon>
        <taxon>Tracheophyta</taxon>
        <taxon>Spermatophyta</taxon>
        <taxon>Magnoliopsida</taxon>
        <taxon>eudicotyledons</taxon>
        <taxon>Gunneridae</taxon>
        <taxon>Pentapetalae</taxon>
        <taxon>rosids</taxon>
        <taxon>fabids</taxon>
        <taxon>Malpighiales</taxon>
        <taxon>Passifloraceae</taxon>
        <taxon>Turnera</taxon>
    </lineage>
</organism>
<comment type="caution">
    <text evidence="7">The sequence shown here is derived from an EMBL/GenBank/DDBJ whole genome shotgun (WGS) entry which is preliminary data.</text>
</comment>